<sequence>MPLDLKAVAGITLRRSSSELRPPPMTDELEEHKLLHLPSPLVISIVDPCCSSDGVTEEENEFGDQYRELEYEGQDCKPEPEDPYREQELP</sequence>
<protein>
    <submittedName>
        <fullName evidence="2">Uncharacterized protein</fullName>
    </submittedName>
</protein>
<evidence type="ECO:0000256" key="1">
    <source>
        <dbReference type="SAM" id="MobiDB-lite"/>
    </source>
</evidence>
<organism evidence="2">
    <name type="scientific">Setaria italica</name>
    <name type="common">Foxtail millet</name>
    <name type="synonym">Panicum italicum</name>
    <dbReference type="NCBI Taxonomy" id="4555"/>
    <lineage>
        <taxon>Eukaryota</taxon>
        <taxon>Viridiplantae</taxon>
        <taxon>Streptophyta</taxon>
        <taxon>Embryophyta</taxon>
        <taxon>Tracheophyta</taxon>
        <taxon>Spermatophyta</taxon>
        <taxon>Magnoliopsida</taxon>
        <taxon>Liliopsida</taxon>
        <taxon>Poales</taxon>
        <taxon>Poaceae</taxon>
        <taxon>PACMAD clade</taxon>
        <taxon>Panicoideae</taxon>
        <taxon>Panicodae</taxon>
        <taxon>Paniceae</taxon>
        <taxon>Cenchrinae</taxon>
        <taxon>Setaria</taxon>
    </lineage>
</organism>
<dbReference type="EMBL" id="CM003535">
    <property type="protein sequence ID" value="RCV37349.1"/>
    <property type="molecule type" value="Genomic_DNA"/>
</dbReference>
<gene>
    <name evidence="2" type="ORF">SETIT_8G055800v2</name>
</gene>
<feature type="region of interest" description="Disordered" evidence="1">
    <location>
        <begin position="70"/>
        <end position="90"/>
    </location>
</feature>
<reference evidence="2" key="2">
    <citation type="submission" date="2015-07" db="EMBL/GenBank/DDBJ databases">
        <authorList>
            <person name="Noorani M."/>
        </authorList>
    </citation>
    <scope>NUCLEOTIDE SEQUENCE</scope>
    <source>
        <strain evidence="2">Yugu1</strain>
    </source>
</reference>
<dbReference type="AlphaFoldDB" id="A0A368S4K0"/>
<name>A0A368S4K0_SETIT</name>
<reference evidence="2" key="1">
    <citation type="journal article" date="2012" name="Nat. Biotechnol.">
        <title>Reference genome sequence of the model plant Setaria.</title>
        <authorList>
            <person name="Bennetzen J.L."/>
            <person name="Schmutz J."/>
            <person name="Wang H."/>
            <person name="Percifield R."/>
            <person name="Hawkins J."/>
            <person name="Pontaroli A.C."/>
            <person name="Estep M."/>
            <person name="Feng L."/>
            <person name="Vaughn J.N."/>
            <person name="Grimwood J."/>
            <person name="Jenkins J."/>
            <person name="Barry K."/>
            <person name="Lindquist E."/>
            <person name="Hellsten U."/>
            <person name="Deshpande S."/>
            <person name="Wang X."/>
            <person name="Wu X."/>
            <person name="Mitros T."/>
            <person name="Triplett J."/>
            <person name="Yang X."/>
            <person name="Ye C.Y."/>
            <person name="Mauro-Herrera M."/>
            <person name="Wang L."/>
            <person name="Li P."/>
            <person name="Sharma M."/>
            <person name="Sharma R."/>
            <person name="Ronald P.C."/>
            <person name="Panaud O."/>
            <person name="Kellogg E.A."/>
            <person name="Brutnell T.P."/>
            <person name="Doust A.N."/>
            <person name="Tuskan G.A."/>
            <person name="Rokhsar D."/>
            <person name="Devos K.M."/>
        </authorList>
    </citation>
    <scope>NUCLEOTIDE SEQUENCE [LARGE SCALE GENOMIC DNA]</scope>
    <source>
        <strain evidence="2">Yugu1</strain>
    </source>
</reference>
<proteinExistence type="predicted"/>
<evidence type="ECO:0000313" key="2">
    <source>
        <dbReference type="EMBL" id="RCV37349.1"/>
    </source>
</evidence>
<accession>A0A368S4K0</accession>